<keyword evidence="1" id="KW-0479">Metal-binding</keyword>
<organism evidence="3 4">
    <name type="scientific">Pseudolycoriella hygida</name>
    <dbReference type="NCBI Taxonomy" id="35572"/>
    <lineage>
        <taxon>Eukaryota</taxon>
        <taxon>Metazoa</taxon>
        <taxon>Ecdysozoa</taxon>
        <taxon>Arthropoda</taxon>
        <taxon>Hexapoda</taxon>
        <taxon>Insecta</taxon>
        <taxon>Pterygota</taxon>
        <taxon>Neoptera</taxon>
        <taxon>Endopterygota</taxon>
        <taxon>Diptera</taxon>
        <taxon>Nematocera</taxon>
        <taxon>Sciaroidea</taxon>
        <taxon>Sciaridae</taxon>
        <taxon>Pseudolycoriella</taxon>
    </lineage>
</organism>
<keyword evidence="1" id="KW-0863">Zinc-finger</keyword>
<dbReference type="PROSITE" id="PS50157">
    <property type="entry name" value="ZINC_FINGER_C2H2_2"/>
    <property type="match status" value="1"/>
</dbReference>
<keyword evidence="4" id="KW-1185">Reference proteome</keyword>
<evidence type="ECO:0000313" key="3">
    <source>
        <dbReference type="EMBL" id="KAJ6649687.1"/>
    </source>
</evidence>
<protein>
    <submittedName>
        <fullName evidence="3">Zinc finger protein</fullName>
    </submittedName>
</protein>
<dbReference type="AlphaFoldDB" id="A0A9Q0S8X9"/>
<sequence>MPRSLLSSRYKRFARENTKEKMLVSKAQRSSRIWDPLKREIGTRSSLKNSAHFVSRLQASERSLIQSKDWLTSDLIPFTVRYELEQRHNITLMEHYGDNDSNSEEIVTWSSDDDSDGENKFFESTPRKINFDDMDVEIEKNYECNVRADGLSKEKKNGPSSLALNNEKNKKFVCDVCQKSFDKLWAYNNHVPMHSGEKPYRCSYKTCTKQYADR</sequence>
<dbReference type="OrthoDB" id="9451254at2759"/>
<gene>
    <name evidence="3" type="primary">ZNF407</name>
    <name evidence="3" type="ORF">Bhyg_04926</name>
</gene>
<evidence type="ECO:0000256" key="1">
    <source>
        <dbReference type="PROSITE-ProRule" id="PRU00042"/>
    </source>
</evidence>
<name>A0A9Q0S8X9_9DIPT</name>
<dbReference type="PROSITE" id="PS00028">
    <property type="entry name" value="ZINC_FINGER_C2H2_1"/>
    <property type="match status" value="1"/>
</dbReference>
<dbReference type="InterPro" id="IPR036236">
    <property type="entry name" value="Znf_C2H2_sf"/>
</dbReference>
<evidence type="ECO:0000313" key="4">
    <source>
        <dbReference type="Proteomes" id="UP001151699"/>
    </source>
</evidence>
<dbReference type="GO" id="GO:0008270">
    <property type="term" value="F:zinc ion binding"/>
    <property type="evidence" value="ECO:0007669"/>
    <property type="project" value="UniProtKB-KW"/>
</dbReference>
<comment type="caution">
    <text evidence="3">The sequence shown here is derived from an EMBL/GenBank/DDBJ whole genome shotgun (WGS) entry which is preliminary data.</text>
</comment>
<proteinExistence type="predicted"/>
<reference evidence="3" key="1">
    <citation type="submission" date="2022-07" db="EMBL/GenBank/DDBJ databases">
        <authorList>
            <person name="Trinca V."/>
            <person name="Uliana J.V.C."/>
            <person name="Torres T.T."/>
            <person name="Ward R.J."/>
            <person name="Monesi N."/>
        </authorList>
    </citation>
    <scope>NUCLEOTIDE SEQUENCE</scope>
    <source>
        <strain evidence="3">HSMRA1968</strain>
        <tissue evidence="3">Whole embryos</tissue>
    </source>
</reference>
<accession>A0A9Q0S8X9</accession>
<keyword evidence="1" id="KW-0862">Zinc</keyword>
<dbReference type="Gene3D" id="3.30.160.60">
    <property type="entry name" value="Classic Zinc Finger"/>
    <property type="match status" value="1"/>
</dbReference>
<dbReference type="EMBL" id="WJQU01000001">
    <property type="protein sequence ID" value="KAJ6649687.1"/>
    <property type="molecule type" value="Genomic_DNA"/>
</dbReference>
<evidence type="ECO:0000259" key="2">
    <source>
        <dbReference type="PROSITE" id="PS50157"/>
    </source>
</evidence>
<dbReference type="SUPFAM" id="SSF57667">
    <property type="entry name" value="beta-beta-alpha zinc fingers"/>
    <property type="match status" value="1"/>
</dbReference>
<dbReference type="InterPro" id="IPR013087">
    <property type="entry name" value="Znf_C2H2_type"/>
</dbReference>
<dbReference type="Proteomes" id="UP001151699">
    <property type="component" value="Chromosome A"/>
</dbReference>
<feature type="domain" description="C2H2-type" evidence="2">
    <location>
        <begin position="172"/>
        <end position="199"/>
    </location>
</feature>